<evidence type="ECO:0000256" key="6">
    <source>
        <dbReference type="SAM" id="Phobius"/>
    </source>
</evidence>
<comment type="subcellular location">
    <subcellularLocation>
        <location evidence="1">Cell membrane</location>
        <topology evidence="1">Multi-pass membrane protein</topology>
    </subcellularLocation>
</comment>
<keyword evidence="3 6" id="KW-0812">Transmembrane</keyword>
<organism evidence="7 8">
    <name type="scientific">Clostridium senegalense</name>
    <dbReference type="NCBI Taxonomy" id="1465809"/>
    <lineage>
        <taxon>Bacteria</taxon>
        <taxon>Bacillati</taxon>
        <taxon>Bacillota</taxon>
        <taxon>Clostridia</taxon>
        <taxon>Eubacteriales</taxon>
        <taxon>Clostridiaceae</taxon>
        <taxon>Clostridium</taxon>
    </lineage>
</organism>
<reference evidence="7 8" key="1">
    <citation type="submission" date="2020-02" db="EMBL/GenBank/DDBJ databases">
        <title>Genome assembly of a novel Clostridium senegalense strain.</title>
        <authorList>
            <person name="Gupta T.B."/>
            <person name="Jauregui R."/>
            <person name="Maclean P."/>
            <person name="Nawarathana A."/>
            <person name="Brightwell G."/>
        </authorList>
    </citation>
    <scope>NUCLEOTIDE SEQUENCE [LARGE SCALE GENOMIC DNA]</scope>
    <source>
        <strain evidence="7 8">AGRFS4</strain>
    </source>
</reference>
<evidence type="ECO:0000256" key="3">
    <source>
        <dbReference type="ARBA" id="ARBA00022692"/>
    </source>
</evidence>
<accession>A0A6M0H361</accession>
<dbReference type="PANTHER" id="PTHR30213:SF0">
    <property type="entry name" value="UPF0761 MEMBRANE PROTEIN YIHY"/>
    <property type="match status" value="1"/>
</dbReference>
<evidence type="ECO:0000256" key="5">
    <source>
        <dbReference type="ARBA" id="ARBA00023136"/>
    </source>
</evidence>
<dbReference type="Proteomes" id="UP000481872">
    <property type="component" value="Unassembled WGS sequence"/>
</dbReference>
<dbReference type="AlphaFoldDB" id="A0A6M0H361"/>
<feature type="transmembrane region" description="Helical" evidence="6">
    <location>
        <begin position="86"/>
        <end position="109"/>
    </location>
</feature>
<dbReference type="EMBL" id="JAAGPU010000009">
    <property type="protein sequence ID" value="NEU04523.1"/>
    <property type="molecule type" value="Genomic_DNA"/>
</dbReference>
<dbReference type="NCBIfam" id="TIGR00765">
    <property type="entry name" value="yihY_not_rbn"/>
    <property type="match status" value="1"/>
</dbReference>
<dbReference type="GO" id="GO:0005886">
    <property type="term" value="C:plasma membrane"/>
    <property type="evidence" value="ECO:0007669"/>
    <property type="project" value="UniProtKB-SubCell"/>
</dbReference>
<feature type="transmembrane region" description="Helical" evidence="6">
    <location>
        <begin position="21"/>
        <end position="45"/>
    </location>
</feature>
<feature type="transmembrane region" description="Helical" evidence="6">
    <location>
        <begin position="204"/>
        <end position="225"/>
    </location>
</feature>
<keyword evidence="5 6" id="KW-0472">Membrane</keyword>
<evidence type="ECO:0000313" key="8">
    <source>
        <dbReference type="Proteomes" id="UP000481872"/>
    </source>
</evidence>
<dbReference type="PIRSF" id="PIRSF035875">
    <property type="entry name" value="RNase_BN"/>
    <property type="match status" value="1"/>
</dbReference>
<dbReference type="Pfam" id="PF03631">
    <property type="entry name" value="Virul_fac_BrkB"/>
    <property type="match status" value="1"/>
</dbReference>
<evidence type="ECO:0000256" key="4">
    <source>
        <dbReference type="ARBA" id="ARBA00022989"/>
    </source>
</evidence>
<evidence type="ECO:0000256" key="1">
    <source>
        <dbReference type="ARBA" id="ARBA00004651"/>
    </source>
</evidence>
<keyword evidence="4 6" id="KW-1133">Transmembrane helix</keyword>
<keyword evidence="8" id="KW-1185">Reference proteome</keyword>
<protein>
    <submittedName>
        <fullName evidence="7">YihY/virulence factor BrkB family protein</fullName>
    </submittedName>
</protein>
<proteinExistence type="predicted"/>
<dbReference type="PANTHER" id="PTHR30213">
    <property type="entry name" value="INNER MEMBRANE PROTEIN YHJD"/>
    <property type="match status" value="1"/>
</dbReference>
<keyword evidence="2" id="KW-1003">Cell membrane</keyword>
<sequence length="289" mass="33194">MCITDYILKMVVKYKQHNISALASQLAYDMLLSFFPFLIFLLTLLGHSSLEPTEVLIALKTVMPNEAYMLVENTVRSVLQTRNSELLSFSLIFTLYTASRGFRAIMYGLNRAYETKEKRNYINIILMSIVFMIGLIGVIMFVLAFLVFGEAISNGLKNWLDLEWALFDYINLIRYPVALSSMIFVFAAMYRLIPARKLSWGEVVPGAVFTTVGWLVSSYVFSFYVNNFSNYSSVYGTIGVIIVLMLWLYITSIIILLGGELNAILRHEKELKCGFYSDKNKRIKKIKYY</sequence>
<feature type="transmembrane region" description="Helical" evidence="6">
    <location>
        <begin position="237"/>
        <end position="259"/>
    </location>
</feature>
<dbReference type="InterPro" id="IPR017039">
    <property type="entry name" value="Virul_fac_BrkB"/>
</dbReference>
<name>A0A6M0H361_9CLOT</name>
<gene>
    <name evidence="7" type="ORF">G3M99_06540</name>
</gene>
<feature type="transmembrane region" description="Helical" evidence="6">
    <location>
        <begin position="121"/>
        <end position="152"/>
    </location>
</feature>
<feature type="transmembrane region" description="Helical" evidence="6">
    <location>
        <begin position="172"/>
        <end position="192"/>
    </location>
</feature>
<comment type="caution">
    <text evidence="7">The sequence shown here is derived from an EMBL/GenBank/DDBJ whole genome shotgun (WGS) entry which is preliminary data.</text>
</comment>
<evidence type="ECO:0000256" key="2">
    <source>
        <dbReference type="ARBA" id="ARBA00022475"/>
    </source>
</evidence>
<evidence type="ECO:0000313" key="7">
    <source>
        <dbReference type="EMBL" id="NEU04523.1"/>
    </source>
</evidence>